<dbReference type="GO" id="GO:0052851">
    <property type="term" value="F:ferric-chelate reductase (NADPH) activity"/>
    <property type="evidence" value="ECO:0007669"/>
    <property type="project" value="UniProtKB-EC"/>
</dbReference>
<keyword evidence="4" id="KW-0813">Transport</keyword>
<evidence type="ECO:0000256" key="3">
    <source>
        <dbReference type="ARBA" id="ARBA00012668"/>
    </source>
</evidence>
<dbReference type="InterPro" id="IPR017938">
    <property type="entry name" value="Riboflavin_synthase-like_b-brl"/>
</dbReference>
<keyword evidence="7" id="KW-0249">Electron transport</keyword>
<dbReference type="Pfam" id="PF08022">
    <property type="entry name" value="FAD_binding_8"/>
    <property type="match status" value="1"/>
</dbReference>
<comment type="caution">
    <text evidence="15">The sequence shown here is derived from an EMBL/GenBank/DDBJ whole genome shotgun (WGS) entry which is preliminary data.</text>
</comment>
<evidence type="ECO:0000256" key="8">
    <source>
        <dbReference type="ARBA" id="ARBA00022989"/>
    </source>
</evidence>
<keyword evidence="11 13" id="KW-0472">Membrane</keyword>
<dbReference type="SUPFAM" id="SSF52343">
    <property type="entry name" value="Ferredoxin reductase-like, C-terminal NADP-linked domain"/>
    <property type="match status" value="1"/>
</dbReference>
<keyword evidence="9" id="KW-0560">Oxidoreductase</keyword>
<dbReference type="InterPro" id="IPR013121">
    <property type="entry name" value="Fe_red_NAD-bd_6"/>
</dbReference>
<dbReference type="GO" id="GO:0005886">
    <property type="term" value="C:plasma membrane"/>
    <property type="evidence" value="ECO:0007669"/>
    <property type="project" value="UniProtKB-SubCell"/>
</dbReference>
<evidence type="ECO:0000256" key="13">
    <source>
        <dbReference type="SAM" id="Phobius"/>
    </source>
</evidence>
<dbReference type="InterPro" id="IPR039261">
    <property type="entry name" value="FNR_nucleotide-bd"/>
</dbReference>
<reference evidence="15 16" key="1">
    <citation type="submission" date="2015-03" db="EMBL/GenBank/DDBJ databases">
        <authorList>
            <person name="Radwan O."/>
            <person name="Al-Naeli F.A."/>
            <person name="Rendon G.A."/>
            <person name="Fields C."/>
        </authorList>
    </citation>
    <scope>NUCLEOTIDE SEQUENCE [LARGE SCALE GENOMIC DNA]</scope>
    <source>
        <strain evidence="15">CR-DP1</strain>
    </source>
</reference>
<comment type="subcellular location">
    <subcellularLocation>
        <location evidence="1">Cell membrane</location>
        <topology evidence="1">Multi-pass membrane protein</topology>
    </subcellularLocation>
</comment>
<evidence type="ECO:0000256" key="5">
    <source>
        <dbReference type="ARBA" id="ARBA00022475"/>
    </source>
</evidence>
<proteinExistence type="inferred from homology"/>
<dbReference type="InterPro" id="IPR017927">
    <property type="entry name" value="FAD-bd_FR_type"/>
</dbReference>
<dbReference type="PANTHER" id="PTHR32361">
    <property type="entry name" value="FERRIC/CUPRIC REDUCTASE TRANSMEMBRANE COMPONENT"/>
    <property type="match status" value="1"/>
</dbReference>
<evidence type="ECO:0000256" key="11">
    <source>
        <dbReference type="ARBA" id="ARBA00023136"/>
    </source>
</evidence>
<protein>
    <recommendedName>
        <fullName evidence="3">ferric-chelate reductase (NADPH)</fullName>
        <ecNumber evidence="3">1.16.1.9</ecNumber>
    </recommendedName>
</protein>
<dbReference type="Proteomes" id="UP000033483">
    <property type="component" value="Unassembled WGS sequence"/>
</dbReference>
<dbReference type="Pfam" id="PF01794">
    <property type="entry name" value="Ferric_reduct"/>
    <property type="match status" value="1"/>
</dbReference>
<feature type="transmembrane region" description="Helical" evidence="13">
    <location>
        <begin position="199"/>
        <end position="223"/>
    </location>
</feature>
<dbReference type="SUPFAM" id="SSF63380">
    <property type="entry name" value="Riboflavin synthase domain-like"/>
    <property type="match status" value="1"/>
</dbReference>
<feature type="transmembrane region" description="Helical" evidence="13">
    <location>
        <begin position="112"/>
        <end position="134"/>
    </location>
</feature>
<accession>A0A0F4ZBU6</accession>
<dbReference type="GO" id="GO:0015677">
    <property type="term" value="P:copper ion import"/>
    <property type="evidence" value="ECO:0007669"/>
    <property type="project" value="TreeGrafter"/>
</dbReference>
<feature type="transmembrane region" description="Helical" evidence="13">
    <location>
        <begin position="50"/>
        <end position="72"/>
    </location>
</feature>
<dbReference type="EC" id="1.16.1.9" evidence="3"/>
<evidence type="ECO:0000259" key="14">
    <source>
        <dbReference type="PROSITE" id="PS51384"/>
    </source>
</evidence>
<dbReference type="GO" id="GO:0006879">
    <property type="term" value="P:intracellular iron ion homeostasis"/>
    <property type="evidence" value="ECO:0007669"/>
    <property type="project" value="TreeGrafter"/>
</dbReference>
<evidence type="ECO:0000256" key="6">
    <source>
        <dbReference type="ARBA" id="ARBA00022692"/>
    </source>
</evidence>
<dbReference type="SFLD" id="SFLDS00052">
    <property type="entry name" value="Ferric_Reductase_Domain"/>
    <property type="match status" value="1"/>
</dbReference>
<evidence type="ECO:0000256" key="1">
    <source>
        <dbReference type="ARBA" id="ARBA00004651"/>
    </source>
</evidence>
<dbReference type="Gene3D" id="3.40.50.80">
    <property type="entry name" value="Nucleotide-binding domain of ferredoxin-NADP reductase (FNR) module"/>
    <property type="match status" value="1"/>
</dbReference>
<feature type="transmembrane region" description="Helical" evidence="13">
    <location>
        <begin position="273"/>
        <end position="289"/>
    </location>
</feature>
<dbReference type="PROSITE" id="PS51384">
    <property type="entry name" value="FAD_FR"/>
    <property type="match status" value="1"/>
</dbReference>
<dbReference type="Pfam" id="PF08030">
    <property type="entry name" value="NAD_binding_6"/>
    <property type="match status" value="1"/>
</dbReference>
<feature type="domain" description="FAD-binding FR-type" evidence="14">
    <location>
        <begin position="326"/>
        <end position="436"/>
    </location>
</feature>
<dbReference type="EMBL" id="LAEV01001462">
    <property type="protein sequence ID" value="KKA27997.1"/>
    <property type="molecule type" value="Genomic_DNA"/>
</dbReference>
<evidence type="ECO:0000313" key="15">
    <source>
        <dbReference type="EMBL" id="KKA27997.1"/>
    </source>
</evidence>
<dbReference type="CDD" id="cd06186">
    <property type="entry name" value="NOX_Duox_like_FAD_NADP"/>
    <property type="match status" value="1"/>
</dbReference>
<dbReference type="PANTHER" id="PTHR32361:SF3">
    <property type="entry name" value="REDUCTASE, PUTATIVE (AFU_ORTHOLOGUE AFUA_6G13750)-RELATED"/>
    <property type="match status" value="1"/>
</dbReference>
<keyword evidence="6 13" id="KW-0812">Transmembrane</keyword>
<dbReference type="OrthoDB" id="167398at2759"/>
<dbReference type="InterPro" id="IPR013130">
    <property type="entry name" value="Fe3_Rdtase_TM_dom"/>
</dbReference>
<dbReference type="InterPro" id="IPR013112">
    <property type="entry name" value="FAD-bd_8"/>
</dbReference>
<evidence type="ECO:0000256" key="12">
    <source>
        <dbReference type="ARBA" id="ARBA00048483"/>
    </source>
</evidence>
<keyword evidence="10" id="KW-0406">Ion transport</keyword>
<sequence>MGGNHIQDFSSKSNVTHHWGYADRVVPCTNDAGSCAYLDLVYGAHDRGMIYMGVLWLTIVFAVGLLVATRFIPCSSSTDGLSRLKATAQTYLRQYLLPNTRLRFLFGSVTRYQVSVLSLFVLYLTIWSFVGMTYKKWVTPVKNSPGVYNTRTSLGPFADRVGVIAYALTPLSIMLASRESFLSYATGIPYTSFLFLHRWVGYLILIQSVLHTIGWCLVEAWLYQPQPSVWKSFSSQLYIVWGFVALGLLVLLVILSFPWTVRHITGYEFFRKAHYVLAMVYIGALIGHWKKLQCFLVPGLVIWAIDRILRFLRPFQLHDRAGTWGVIPAQASVKLWKDEINGDSYRLDFTLQHKPWKVGQHFFLCFPQSGWWQSHPFTPISLPDSSGTVTQSYVIRAKSGETKTIAALIDQRMTQDPKNATISVISTGAYGENIMEGLSSESNILCVAGGTGIAYVLPILLSLAKNTSNDGDRKIELVWAVRRIEDVEWIQPEIETLLASLSGKIKIKIFVTGSSSASAIEKSDSESEVQSQYVVTHGRPELMSTVREFVDNTVRGEAVVMASGPVSMVTDLRSVVAKCNNGSRVWRGDKRASVRLVCDERLEG</sequence>
<keyword evidence="5" id="KW-1003">Cell membrane</keyword>
<comment type="catalytic activity">
    <reaction evidence="12">
        <text>2 a Fe(II)-siderophore + NADP(+) + H(+) = 2 a Fe(III)-siderophore + NADPH</text>
        <dbReference type="Rhea" id="RHEA:28795"/>
        <dbReference type="Rhea" id="RHEA-COMP:11342"/>
        <dbReference type="Rhea" id="RHEA-COMP:11344"/>
        <dbReference type="ChEBI" id="CHEBI:15378"/>
        <dbReference type="ChEBI" id="CHEBI:29033"/>
        <dbReference type="ChEBI" id="CHEBI:29034"/>
        <dbReference type="ChEBI" id="CHEBI:57783"/>
        <dbReference type="ChEBI" id="CHEBI:58349"/>
        <dbReference type="EC" id="1.16.1.9"/>
    </reaction>
</comment>
<evidence type="ECO:0000256" key="7">
    <source>
        <dbReference type="ARBA" id="ARBA00022982"/>
    </source>
</evidence>
<dbReference type="SFLD" id="SFLDG01168">
    <property type="entry name" value="Ferric_reductase_subgroup_(FRE"/>
    <property type="match status" value="1"/>
</dbReference>
<evidence type="ECO:0000313" key="16">
    <source>
        <dbReference type="Proteomes" id="UP000033483"/>
    </source>
</evidence>
<organism evidence="15 16">
    <name type="scientific">Thielaviopsis punctulata</name>
    <dbReference type="NCBI Taxonomy" id="72032"/>
    <lineage>
        <taxon>Eukaryota</taxon>
        <taxon>Fungi</taxon>
        <taxon>Dikarya</taxon>
        <taxon>Ascomycota</taxon>
        <taxon>Pezizomycotina</taxon>
        <taxon>Sordariomycetes</taxon>
        <taxon>Hypocreomycetidae</taxon>
        <taxon>Microascales</taxon>
        <taxon>Ceratocystidaceae</taxon>
        <taxon>Thielaviopsis</taxon>
    </lineage>
</organism>
<feature type="transmembrane region" description="Helical" evidence="13">
    <location>
        <begin position="238"/>
        <end position="261"/>
    </location>
</feature>
<evidence type="ECO:0000256" key="4">
    <source>
        <dbReference type="ARBA" id="ARBA00022448"/>
    </source>
</evidence>
<dbReference type="InterPro" id="IPR051410">
    <property type="entry name" value="Ferric/Cupric_Reductase"/>
</dbReference>
<keyword evidence="8 13" id="KW-1133">Transmembrane helix</keyword>
<evidence type="ECO:0000256" key="2">
    <source>
        <dbReference type="ARBA" id="ARBA00006278"/>
    </source>
</evidence>
<name>A0A0F4ZBU6_9PEZI</name>
<comment type="similarity">
    <text evidence="2">Belongs to the ferric reductase (FRE) family.</text>
</comment>
<gene>
    <name evidence="15" type="ORF">TD95_003303</name>
</gene>
<dbReference type="AlphaFoldDB" id="A0A0F4ZBU6"/>
<dbReference type="GO" id="GO:0006826">
    <property type="term" value="P:iron ion transport"/>
    <property type="evidence" value="ECO:0007669"/>
    <property type="project" value="TreeGrafter"/>
</dbReference>
<evidence type="ECO:0000256" key="10">
    <source>
        <dbReference type="ARBA" id="ARBA00023065"/>
    </source>
</evidence>
<keyword evidence="16" id="KW-1185">Reference proteome</keyword>
<evidence type="ECO:0000256" key="9">
    <source>
        <dbReference type="ARBA" id="ARBA00023002"/>
    </source>
</evidence>